<dbReference type="PANTHER" id="PTHR23351">
    <property type="entry name" value="FOS TRANSCRIPTION FACTOR-RELATED"/>
    <property type="match status" value="1"/>
</dbReference>
<dbReference type="GO" id="GO:0000978">
    <property type="term" value="F:RNA polymerase II cis-regulatory region sequence-specific DNA binding"/>
    <property type="evidence" value="ECO:0007669"/>
    <property type="project" value="TreeGrafter"/>
</dbReference>
<feature type="compositionally biased region" description="Gly residues" evidence="3">
    <location>
        <begin position="258"/>
        <end position="269"/>
    </location>
</feature>
<dbReference type="InterPro" id="IPR000837">
    <property type="entry name" value="AP-1"/>
</dbReference>
<feature type="region of interest" description="Disordered" evidence="3">
    <location>
        <begin position="151"/>
        <end position="185"/>
    </location>
</feature>
<protein>
    <recommendedName>
        <fullName evidence="4">BZIP domain-containing protein</fullName>
    </recommendedName>
</protein>
<feature type="compositionally biased region" description="Polar residues" evidence="3">
    <location>
        <begin position="158"/>
        <end position="176"/>
    </location>
</feature>
<accession>A0A6B0S3Q7</accession>
<evidence type="ECO:0000256" key="2">
    <source>
        <dbReference type="SAM" id="Coils"/>
    </source>
</evidence>
<evidence type="ECO:0000256" key="3">
    <source>
        <dbReference type="SAM" id="MobiDB-lite"/>
    </source>
</evidence>
<feature type="coiled-coil region" evidence="2">
    <location>
        <begin position="362"/>
        <end position="389"/>
    </location>
</feature>
<evidence type="ECO:0000259" key="4">
    <source>
        <dbReference type="PROSITE" id="PS50217"/>
    </source>
</evidence>
<dbReference type="SUPFAM" id="SSF57959">
    <property type="entry name" value="Leucine zipper domain"/>
    <property type="match status" value="2"/>
</dbReference>
<sequence length="516" mass="54861">MTREPPGADSPGPERRPPDGGQWKRWTRPHAIPGTSSAGTSQVSTRHCEQSMSEAHSNRATNAHIKNMALKDTLKFLSAPVPALDPAHPSAACSDLLNTVTRTQVENEQSAGVAWQRLGGRQATSTNDSAAVSVLTAPPPAQTREMFQAFPGDYDSGSRCSSSPSAESQYLSSVDSFGSPPTAAASQECAGLGEMPGSFVPTVTAITTSQDLQWLVQPTLISSMAQSQGQPLASQPPAVDPYDMPGTSYSTPGMSGYSSGGASGSGGPSTSGTTSGPGPSRPARARPRRPREETLTPEEEEKRRVRRERNKLAAAKCRNRRRELTDRLQAVRVVPGMSRSRPFPPSLLSSVLHRGHWGPQETDQLEEEKAELESEIAELQKEKERLEFVLVAHKPGCKIPYEEGPGGPGPGPLAEVRDLPGSASTKEDGFSWLLPPPPPPPLPFQTSQDAPPNLTASLFTHSEVQVLGDPFPVVNPSYTSSFVLTCPEVSAFAGAQRTSGSDQPSDPLNSPSLLAL</sequence>
<feature type="compositionally biased region" description="Pro residues" evidence="3">
    <location>
        <begin position="434"/>
        <end position="443"/>
    </location>
</feature>
<dbReference type="GO" id="GO:0005634">
    <property type="term" value="C:nucleus"/>
    <property type="evidence" value="ECO:0007669"/>
    <property type="project" value="TreeGrafter"/>
</dbReference>
<comment type="caution">
    <text evidence="5">The sequence shown here is derived from an EMBL/GenBank/DDBJ whole genome shotgun (WGS) entry which is preliminary data.</text>
</comment>
<feature type="compositionally biased region" description="Polar residues" evidence="3">
    <location>
        <begin position="496"/>
        <end position="516"/>
    </location>
</feature>
<dbReference type="PROSITE" id="PS00036">
    <property type="entry name" value="BZIP_BASIC"/>
    <property type="match status" value="1"/>
</dbReference>
<feature type="region of interest" description="Disordered" evidence="3">
    <location>
        <begin position="226"/>
        <end position="307"/>
    </location>
</feature>
<dbReference type="CDD" id="cd14721">
    <property type="entry name" value="bZIP_Fos"/>
    <property type="match status" value="1"/>
</dbReference>
<dbReference type="PRINTS" id="PR00042">
    <property type="entry name" value="LEUZIPPRFOS"/>
</dbReference>
<evidence type="ECO:0000313" key="5">
    <source>
        <dbReference type="EMBL" id="MXQ97129.1"/>
    </source>
</evidence>
<feature type="compositionally biased region" description="Polar residues" evidence="3">
    <location>
        <begin position="444"/>
        <end position="453"/>
    </location>
</feature>
<reference evidence="5" key="1">
    <citation type="submission" date="2019-10" db="EMBL/GenBank/DDBJ databases">
        <title>The sequence and de novo assembly of the wild yak genome.</title>
        <authorList>
            <person name="Liu Y."/>
        </authorList>
    </citation>
    <scope>NUCLEOTIDE SEQUENCE [LARGE SCALE GENOMIC DNA]</scope>
    <source>
        <strain evidence="5">WY2019</strain>
    </source>
</reference>
<organism evidence="5 6">
    <name type="scientific">Bos mutus</name>
    <name type="common">wild yak</name>
    <dbReference type="NCBI Taxonomy" id="72004"/>
    <lineage>
        <taxon>Eukaryota</taxon>
        <taxon>Metazoa</taxon>
        <taxon>Chordata</taxon>
        <taxon>Craniata</taxon>
        <taxon>Vertebrata</taxon>
        <taxon>Euteleostomi</taxon>
        <taxon>Mammalia</taxon>
        <taxon>Eutheria</taxon>
        <taxon>Laurasiatheria</taxon>
        <taxon>Artiodactyla</taxon>
        <taxon>Ruminantia</taxon>
        <taxon>Pecora</taxon>
        <taxon>Bovidae</taxon>
        <taxon>Bovinae</taxon>
        <taxon>Bos</taxon>
    </lineage>
</organism>
<dbReference type="SMART" id="SM00338">
    <property type="entry name" value="BRLZ"/>
    <property type="match status" value="1"/>
</dbReference>
<dbReference type="Gene3D" id="1.20.5.170">
    <property type="match status" value="1"/>
</dbReference>
<evidence type="ECO:0000313" key="6">
    <source>
        <dbReference type="Proteomes" id="UP000322234"/>
    </source>
</evidence>
<dbReference type="InterPro" id="IPR004827">
    <property type="entry name" value="bZIP"/>
</dbReference>
<dbReference type="InterPro" id="IPR046347">
    <property type="entry name" value="bZIP_sf"/>
</dbReference>
<feature type="region of interest" description="Disordered" evidence="3">
    <location>
        <begin position="1"/>
        <end position="60"/>
    </location>
</feature>
<dbReference type="Proteomes" id="UP000322234">
    <property type="component" value="Unassembled WGS sequence"/>
</dbReference>
<feature type="region of interest" description="Disordered" evidence="3">
    <location>
        <begin position="494"/>
        <end position="516"/>
    </location>
</feature>
<keyword evidence="2" id="KW-0175">Coiled coil</keyword>
<dbReference type="PANTHER" id="PTHR23351:SF3">
    <property type="entry name" value="PROTEIN FOSB"/>
    <property type="match status" value="1"/>
</dbReference>
<keyword evidence="1" id="KW-0539">Nucleus</keyword>
<evidence type="ECO:0000256" key="1">
    <source>
        <dbReference type="ARBA" id="ARBA00023242"/>
    </source>
</evidence>
<name>A0A6B0S3Q7_9CETA</name>
<proteinExistence type="predicted"/>
<dbReference type="AlphaFoldDB" id="A0A6B0S3Q7"/>
<dbReference type="GO" id="GO:0000981">
    <property type="term" value="F:DNA-binding transcription factor activity, RNA polymerase II-specific"/>
    <property type="evidence" value="ECO:0007669"/>
    <property type="project" value="TreeGrafter"/>
</dbReference>
<feature type="compositionally biased region" description="Low complexity" evidence="3">
    <location>
        <begin position="270"/>
        <end position="282"/>
    </location>
</feature>
<feature type="region of interest" description="Disordered" evidence="3">
    <location>
        <begin position="397"/>
        <end position="453"/>
    </location>
</feature>
<feature type="compositionally biased region" description="Polar residues" evidence="3">
    <location>
        <begin position="34"/>
        <end position="60"/>
    </location>
</feature>
<gene>
    <name evidence="5" type="ORF">E5288_WYG016618</name>
</gene>
<dbReference type="EMBL" id="VBQZ03000181">
    <property type="protein sequence ID" value="MXQ97129.1"/>
    <property type="molecule type" value="Genomic_DNA"/>
</dbReference>
<feature type="domain" description="BZIP" evidence="4">
    <location>
        <begin position="300"/>
        <end position="329"/>
    </location>
</feature>
<keyword evidence="6" id="KW-1185">Reference proteome</keyword>
<dbReference type="PROSITE" id="PS50217">
    <property type="entry name" value="BZIP"/>
    <property type="match status" value="1"/>
</dbReference>